<dbReference type="GO" id="GO:0015419">
    <property type="term" value="F:ABC-type sulfate transporter activity"/>
    <property type="evidence" value="ECO:0007669"/>
    <property type="project" value="UniProtKB-UniRule"/>
</dbReference>
<protein>
    <recommendedName>
        <fullName evidence="9">Sulfate transport system permease protein CysT</fullName>
    </recommendedName>
</protein>
<dbReference type="OrthoDB" id="9804629at2"/>
<dbReference type="PANTHER" id="PTHR30406:SF8">
    <property type="entry name" value="SULFATE TRANSPORT SYSTEM PERMEASE PROTEIN CYST"/>
    <property type="match status" value="1"/>
</dbReference>
<keyword evidence="4 9" id="KW-0812">Transmembrane</keyword>
<comment type="similarity">
    <text evidence="9">Belongs to the binding-protein-dependent transport system permease family. CysTW subfamily.</text>
</comment>
<accession>A0A7Z2JF65</accession>
<evidence type="ECO:0000313" key="11">
    <source>
        <dbReference type="EMBL" id="QGZ61628.1"/>
    </source>
</evidence>
<dbReference type="KEGG" id="pacs:FAZ98_07695"/>
<comment type="caution">
    <text evidence="9">Lacks conserved residue(s) required for the propagation of feature annotation.</text>
</comment>
<evidence type="ECO:0000313" key="12">
    <source>
        <dbReference type="Proteomes" id="UP000433577"/>
    </source>
</evidence>
<comment type="function">
    <text evidence="8">Part of the ABC transporter complex CysAWTP (TC 3.A.1.6.1) involved in sulfate/thiosulfate import. Probably responsible for the translocation of the substrate across the membrane.</text>
</comment>
<feature type="transmembrane region" description="Helical" evidence="9">
    <location>
        <begin position="190"/>
        <end position="211"/>
    </location>
</feature>
<keyword evidence="5 9" id="KW-1133">Transmembrane helix</keyword>
<evidence type="ECO:0000256" key="3">
    <source>
        <dbReference type="ARBA" id="ARBA00022448"/>
    </source>
</evidence>
<dbReference type="InterPro" id="IPR011865">
    <property type="entry name" value="CysT_permease"/>
</dbReference>
<proteinExistence type="inferred from homology"/>
<keyword evidence="12" id="KW-1185">Reference proteome</keyword>
<dbReference type="GO" id="GO:0005886">
    <property type="term" value="C:plasma membrane"/>
    <property type="evidence" value="ECO:0007669"/>
    <property type="project" value="UniProtKB-SubCell"/>
</dbReference>
<evidence type="ECO:0000256" key="9">
    <source>
        <dbReference type="RuleBase" id="RU366001"/>
    </source>
</evidence>
<dbReference type="NCBIfam" id="TIGR00969">
    <property type="entry name" value="3a0106s02"/>
    <property type="match status" value="1"/>
</dbReference>
<dbReference type="InterPro" id="IPR000515">
    <property type="entry name" value="MetI-like"/>
</dbReference>
<sequence>MTTFRLRKPSALPGFGLTLGITVAYLSLVVLIPLASTFLKTATLDWSQFVRAVWSPRVIASYRLTFFSAFGGALINAVFGFLLAWVLVRYTFPFKRIVDALVDLPFALPTSVAGISLAAVYAGNGWIGQYLQPLGLKIAFTPLGVLVALTFIGLPFVVRTVQPVLEEFEREQEEAAACLGASRWLVFRRVILPAALPALLTGFALAFARALGEYGSVIFIAGNVPMKSEITSLLIITKLEQYDYAGATALAVVMLCVSFVMLLIINTLQWYLQRRTSRGITGAGAPHAAATTASGAALGGGAQ</sequence>
<feature type="transmembrane region" description="Helical" evidence="9">
    <location>
        <begin position="134"/>
        <end position="158"/>
    </location>
</feature>
<dbReference type="CDD" id="cd06261">
    <property type="entry name" value="TM_PBP2"/>
    <property type="match status" value="1"/>
</dbReference>
<evidence type="ECO:0000256" key="8">
    <source>
        <dbReference type="ARBA" id="ARBA00025323"/>
    </source>
</evidence>
<dbReference type="EMBL" id="CP046913">
    <property type="protein sequence ID" value="QGZ61628.1"/>
    <property type="molecule type" value="Genomic_DNA"/>
</dbReference>
<dbReference type="PROSITE" id="PS50928">
    <property type="entry name" value="ABC_TM1"/>
    <property type="match status" value="1"/>
</dbReference>
<feature type="transmembrane region" description="Helical" evidence="9">
    <location>
        <begin position="100"/>
        <end position="122"/>
    </location>
</feature>
<evidence type="ECO:0000256" key="6">
    <source>
        <dbReference type="ARBA" id="ARBA00023032"/>
    </source>
</evidence>
<gene>
    <name evidence="11" type="primary">cysT</name>
    <name evidence="11" type="ORF">FAZ98_07695</name>
</gene>
<dbReference type="Gene3D" id="1.10.3720.10">
    <property type="entry name" value="MetI-like"/>
    <property type="match status" value="1"/>
</dbReference>
<feature type="transmembrane region" description="Helical" evidence="9">
    <location>
        <begin position="244"/>
        <end position="268"/>
    </location>
</feature>
<evidence type="ECO:0000256" key="7">
    <source>
        <dbReference type="ARBA" id="ARBA00023136"/>
    </source>
</evidence>
<feature type="domain" description="ABC transmembrane type-1" evidence="10">
    <location>
        <begin position="62"/>
        <end position="265"/>
    </location>
</feature>
<evidence type="ECO:0000256" key="2">
    <source>
        <dbReference type="ARBA" id="ARBA00011779"/>
    </source>
</evidence>
<dbReference type="InterPro" id="IPR035906">
    <property type="entry name" value="MetI-like_sf"/>
</dbReference>
<feature type="transmembrane region" description="Helical" evidence="9">
    <location>
        <begin position="64"/>
        <end position="88"/>
    </location>
</feature>
<feature type="transmembrane region" description="Helical" evidence="9">
    <location>
        <begin position="12"/>
        <end position="35"/>
    </location>
</feature>
<keyword evidence="6 9" id="KW-0764">Sulfate transport</keyword>
<organism evidence="11 12">
    <name type="scientific">Paraburkholderia acidisoli</name>
    <dbReference type="NCBI Taxonomy" id="2571748"/>
    <lineage>
        <taxon>Bacteria</taxon>
        <taxon>Pseudomonadati</taxon>
        <taxon>Pseudomonadota</taxon>
        <taxon>Betaproteobacteria</taxon>
        <taxon>Burkholderiales</taxon>
        <taxon>Burkholderiaceae</taxon>
        <taxon>Paraburkholderia</taxon>
    </lineage>
</organism>
<dbReference type="NCBIfam" id="TIGR02139">
    <property type="entry name" value="permease_CysT"/>
    <property type="match status" value="1"/>
</dbReference>
<name>A0A7Z2JF65_9BURK</name>
<dbReference type="Proteomes" id="UP000433577">
    <property type="component" value="Chromosome 1"/>
</dbReference>
<evidence type="ECO:0000259" key="10">
    <source>
        <dbReference type="PROSITE" id="PS50928"/>
    </source>
</evidence>
<comment type="subunit">
    <text evidence="2">The complex is composed of two ATP-binding proteins (CysA), two transmembrane proteins (CysT and CysW) and a solute-binding protein (CysP).</text>
</comment>
<evidence type="ECO:0000256" key="1">
    <source>
        <dbReference type="ARBA" id="ARBA00004651"/>
    </source>
</evidence>
<comment type="subcellular location">
    <subcellularLocation>
        <location evidence="1">Cell membrane</location>
        <topology evidence="1">Multi-pass membrane protein</topology>
    </subcellularLocation>
</comment>
<keyword evidence="3 9" id="KW-0813">Transport</keyword>
<dbReference type="PANTHER" id="PTHR30406">
    <property type="entry name" value="SULFATE TRANSPORT SYSTEM PERMEASE PROTEIN"/>
    <property type="match status" value="1"/>
</dbReference>
<dbReference type="SUPFAM" id="SSF161098">
    <property type="entry name" value="MetI-like"/>
    <property type="match status" value="1"/>
</dbReference>
<evidence type="ECO:0000256" key="5">
    <source>
        <dbReference type="ARBA" id="ARBA00022989"/>
    </source>
</evidence>
<dbReference type="AlphaFoldDB" id="A0A7Z2JF65"/>
<dbReference type="InterPro" id="IPR005667">
    <property type="entry name" value="Sulph_transpt2"/>
</dbReference>
<dbReference type="FunFam" id="1.10.3720.10:FF:000004">
    <property type="entry name" value="Sulfate transport system permease protein CysT"/>
    <property type="match status" value="1"/>
</dbReference>
<evidence type="ECO:0000256" key="4">
    <source>
        <dbReference type="ARBA" id="ARBA00022692"/>
    </source>
</evidence>
<dbReference type="RefSeq" id="WP_158950326.1">
    <property type="nucleotide sequence ID" value="NZ_CP046913.1"/>
</dbReference>
<reference evidence="11 12" key="1">
    <citation type="submission" date="2019-12" db="EMBL/GenBank/DDBJ databases">
        <title>Paraburkholderia acidiphila 7Q-K02 sp. nov and Paraburkholderia acidisoli DHF22 sp. nov., two strains isolated from forest soil.</title>
        <authorList>
            <person name="Gao Z."/>
            <person name="Qiu L."/>
        </authorList>
    </citation>
    <scope>NUCLEOTIDE SEQUENCE [LARGE SCALE GENOMIC DNA]</scope>
    <source>
        <strain evidence="11 12">DHF22</strain>
    </source>
</reference>
<keyword evidence="7 9" id="KW-0472">Membrane</keyword>
<comment type="function">
    <text evidence="9">Part of the ABC transporter complex (TC 3.A.1.6.1) involved in sulfate/thiosulfate import.</text>
</comment>
<dbReference type="Pfam" id="PF00528">
    <property type="entry name" value="BPD_transp_1"/>
    <property type="match status" value="1"/>
</dbReference>